<comment type="caution">
    <text evidence="1">The sequence shown here is derived from an EMBL/GenBank/DDBJ whole genome shotgun (WGS) entry which is preliminary data.</text>
</comment>
<evidence type="ECO:0000313" key="1">
    <source>
        <dbReference type="EMBL" id="KAJ2792049.1"/>
    </source>
</evidence>
<keyword evidence="2" id="KW-1185">Reference proteome</keyword>
<accession>A0ACC1KNE1</accession>
<organism evidence="1 2">
    <name type="scientific">Coemansia helicoidea</name>
    <dbReference type="NCBI Taxonomy" id="1286919"/>
    <lineage>
        <taxon>Eukaryota</taxon>
        <taxon>Fungi</taxon>
        <taxon>Fungi incertae sedis</taxon>
        <taxon>Zoopagomycota</taxon>
        <taxon>Kickxellomycotina</taxon>
        <taxon>Kickxellomycetes</taxon>
        <taxon>Kickxellales</taxon>
        <taxon>Kickxellaceae</taxon>
        <taxon>Coemansia</taxon>
    </lineage>
</organism>
<name>A0ACC1KNE1_9FUNG</name>
<gene>
    <name evidence="1" type="primary">MSN5_1</name>
    <name evidence="1" type="ORF">H4R21_006220</name>
</gene>
<protein>
    <submittedName>
        <fullName evidence="1">Karyopherin</fullName>
    </submittedName>
</protein>
<dbReference type="Proteomes" id="UP001140087">
    <property type="component" value="Unassembled WGS sequence"/>
</dbReference>
<dbReference type="EMBL" id="JANBUN010003196">
    <property type="protein sequence ID" value="KAJ2792049.1"/>
    <property type="molecule type" value="Genomic_DNA"/>
</dbReference>
<sequence>MMAGAVDQRVLQALELVYAADTPVAQRREAEDVCQQLRESAQGPAYGVQLARASNGYSPMARHFGLQLIEHALRYRWGAGKKGGQLGSDECLQLRDQVWELVFDACPRPGSGGGGGGGQRDPQYISEKLVAVLAML</sequence>
<feature type="non-terminal residue" evidence="1">
    <location>
        <position position="136"/>
    </location>
</feature>
<reference evidence="1" key="1">
    <citation type="submission" date="2022-07" db="EMBL/GenBank/DDBJ databases">
        <title>Phylogenomic reconstructions and comparative analyses of Kickxellomycotina fungi.</title>
        <authorList>
            <person name="Reynolds N.K."/>
            <person name="Stajich J.E."/>
            <person name="Barry K."/>
            <person name="Grigoriev I.V."/>
            <person name="Crous P."/>
            <person name="Smith M.E."/>
        </authorList>
    </citation>
    <scope>NUCLEOTIDE SEQUENCE</scope>
    <source>
        <strain evidence="1">BCRC 34780</strain>
    </source>
</reference>
<evidence type="ECO:0000313" key="2">
    <source>
        <dbReference type="Proteomes" id="UP001140087"/>
    </source>
</evidence>
<proteinExistence type="predicted"/>